<gene>
    <name evidence="1" type="ORF">SppYZU05_5</name>
</gene>
<dbReference type="Proteomes" id="UP000221216">
    <property type="component" value="Segment"/>
</dbReference>
<evidence type="ECO:0000313" key="1">
    <source>
        <dbReference type="EMBL" id="ARM70531.1"/>
    </source>
</evidence>
<dbReference type="EMBL" id="KY709296">
    <property type="protein sequence ID" value="ARM70531.1"/>
    <property type="molecule type" value="Genomic_DNA"/>
</dbReference>
<dbReference type="Gene3D" id="2.60.200.60">
    <property type="match status" value="1"/>
</dbReference>
<dbReference type="InterPro" id="IPR008727">
    <property type="entry name" value="PAAR_motif"/>
</dbReference>
<protein>
    <submittedName>
        <fullName evidence="1">Paar protein</fullName>
    </submittedName>
</protein>
<keyword evidence="2" id="KW-1185">Reference proteome</keyword>
<accession>A0A1W6JTE2</accession>
<dbReference type="Pfam" id="PF05488">
    <property type="entry name" value="PAAR_motif"/>
    <property type="match status" value="1"/>
</dbReference>
<name>A0A1W6JTE2_9CAUD</name>
<evidence type="ECO:0000313" key="2">
    <source>
        <dbReference type="Proteomes" id="UP000221216"/>
    </source>
</evidence>
<sequence length="95" mass="9538">MIVATHVAMSQGHGNFPPTPSAGGNDLFTIDGHPVILVGQAFIPHTNGKVTHTPVVADGSDLLTVDGIPVALVGSSLGCGDTIASSATTYVEVES</sequence>
<proteinExistence type="predicted"/>
<reference evidence="1 2" key="1">
    <citation type="submission" date="2017-03" db="EMBL/GenBank/DDBJ databases">
        <title>Isolation of lytic bacteriophages infecting Shewanella putrefaciens and Shewanella baltica for biocontrol of fish and shrimp spoilage during chilled storage.</title>
        <authorList>
            <person name="Yang Z."/>
            <person name="Tao X."/>
            <person name="Gao L."/>
            <person name="Rao S."/>
        </authorList>
    </citation>
    <scope>NUCLEOTIDE SEQUENCE [LARGE SCALE GENOMIC DNA]</scope>
</reference>
<organism evidence="1 2">
    <name type="scientific">Shewanella phage SppYZU05</name>
    <dbReference type="NCBI Taxonomy" id="1970795"/>
    <lineage>
        <taxon>Viruses</taxon>
        <taxon>Duplodnaviria</taxon>
        <taxon>Heunggongvirae</taxon>
        <taxon>Uroviricota</taxon>
        <taxon>Caudoviricetes</taxon>
        <taxon>Chaseviridae</taxon>
        <taxon>Nefertitivirinae</taxon>
        <taxon>Yushanvirus</taxon>
        <taxon>Yushanvirus SppYZU05</taxon>
    </lineage>
</organism>